<evidence type="ECO:0000313" key="9">
    <source>
        <dbReference type="EMBL" id="NDY83584.1"/>
    </source>
</evidence>
<name>A0A6B2R1S6_9BURK</name>
<keyword evidence="5" id="KW-0813">Transport</keyword>
<feature type="compositionally biased region" description="Low complexity" evidence="7">
    <location>
        <begin position="441"/>
        <end position="459"/>
    </location>
</feature>
<accession>A0A6B2R1S6</accession>
<evidence type="ECO:0000256" key="6">
    <source>
        <dbReference type="ARBA" id="ARBA00022729"/>
    </source>
</evidence>
<feature type="chain" id="PRO_5025352233" description="sn-glycerol-3-phosphate-binding periplasmic protein UgpB" evidence="8">
    <location>
        <begin position="33"/>
        <end position="459"/>
    </location>
</feature>
<comment type="subcellular location">
    <subcellularLocation>
        <location evidence="1">Periplasm</location>
    </subcellularLocation>
</comment>
<evidence type="ECO:0000256" key="5">
    <source>
        <dbReference type="ARBA" id="ARBA00022448"/>
    </source>
</evidence>
<dbReference type="AlphaFoldDB" id="A0A6B2R1S6"/>
<comment type="similarity">
    <text evidence="2">Belongs to the bacterial solute-binding protein 1 family.</text>
</comment>
<evidence type="ECO:0000256" key="4">
    <source>
        <dbReference type="ARBA" id="ARBA00017470"/>
    </source>
</evidence>
<evidence type="ECO:0000256" key="7">
    <source>
        <dbReference type="SAM" id="MobiDB-lite"/>
    </source>
</evidence>
<keyword evidence="6 8" id="KW-0732">Signal</keyword>
<evidence type="ECO:0000256" key="1">
    <source>
        <dbReference type="ARBA" id="ARBA00004418"/>
    </source>
</evidence>
<protein>
    <recommendedName>
        <fullName evidence="4">sn-glycerol-3-phosphate-binding periplasmic protein UgpB</fullName>
    </recommendedName>
</protein>
<comment type="caution">
    <text evidence="9">The sequence shown here is derived from an EMBL/GenBank/DDBJ whole genome shotgun (WGS) entry which is preliminary data.</text>
</comment>
<organism evidence="9">
    <name type="scientific">Sheuella amnicola</name>
    <dbReference type="NCBI Taxonomy" id="2707330"/>
    <lineage>
        <taxon>Bacteria</taxon>
        <taxon>Pseudomonadati</taxon>
        <taxon>Pseudomonadota</taxon>
        <taxon>Betaproteobacteria</taxon>
        <taxon>Burkholderiales</taxon>
        <taxon>Alcaligenaceae</taxon>
        <taxon>Sheuella</taxon>
    </lineage>
</organism>
<dbReference type="Pfam" id="PF13416">
    <property type="entry name" value="SBP_bac_8"/>
    <property type="match status" value="1"/>
</dbReference>
<dbReference type="GO" id="GO:0042597">
    <property type="term" value="C:periplasmic space"/>
    <property type="evidence" value="ECO:0007669"/>
    <property type="project" value="UniProtKB-SubCell"/>
</dbReference>
<dbReference type="PANTHER" id="PTHR43649:SF31">
    <property type="entry name" value="SN-GLYCEROL-3-PHOSPHATE-BINDING PERIPLASMIC PROTEIN UGPB"/>
    <property type="match status" value="1"/>
</dbReference>
<evidence type="ECO:0000256" key="2">
    <source>
        <dbReference type="ARBA" id="ARBA00008520"/>
    </source>
</evidence>
<dbReference type="SUPFAM" id="SSF53850">
    <property type="entry name" value="Periplasmic binding protein-like II"/>
    <property type="match status" value="1"/>
</dbReference>
<comment type="subunit">
    <text evidence="3">The complex is composed of two ATP-binding proteins (UgpC), two transmembrane proteins (UgpA and UgpE) and a solute-binding protein (UgpB).</text>
</comment>
<gene>
    <name evidence="9" type="ORF">G3I67_10105</name>
</gene>
<reference evidence="9" key="1">
    <citation type="submission" date="2020-02" db="EMBL/GenBank/DDBJ databases">
        <authorList>
            <person name="Chen W.-M."/>
        </authorList>
    </citation>
    <scope>NUCLEOTIDE SEQUENCE</scope>
    <source>
        <strain evidence="9">NBD-18</strain>
    </source>
</reference>
<sequence>MSIFKRTASLSHFNRISAALASTLMAAGMAHANPVEIEVWHTLNDSNTKEFESIAKQFNNEQNETRVVLKRFENQEAMTGPKGRAQAASRKPNLIQLQDNRSPEHTAQHKELMPMHELLKQYPIADQKWFLPSATGFVRDSNQRLLAFPFMAEIPVMVYNTDAYKKAGLDPAKPPVTWIALQGDLIAVRDKADFFDCPYATSQQVTIHLENLAPLNDTQYVTPDNGLVSVRQPMLNFDSTYMRHLSIMVSWTRSNLLTFHTNDNAADDMFAKKKCAVLTTGSGSIGQLLNTRDLKFAVASLPHYEQVSRVPGKPFVSGSALWAASGHSKEQNKATVAFLAYLAKPVIASAWHQKTGFLPLTDAAFRTADVAFYDRVPGARKLVQDLSTGTEKNSRGFRINNYPKVEAILDRELNSALKGNTPPVAALNISMEESKPLMTDPKAPVNPAPAKSAPAARKK</sequence>
<evidence type="ECO:0000256" key="3">
    <source>
        <dbReference type="ARBA" id="ARBA00011557"/>
    </source>
</evidence>
<evidence type="ECO:0000256" key="8">
    <source>
        <dbReference type="SAM" id="SignalP"/>
    </source>
</evidence>
<dbReference type="InterPro" id="IPR006059">
    <property type="entry name" value="SBP"/>
</dbReference>
<feature type="signal peptide" evidence="8">
    <location>
        <begin position="1"/>
        <end position="32"/>
    </location>
</feature>
<dbReference type="InterPro" id="IPR050490">
    <property type="entry name" value="Bact_solute-bd_prot1"/>
</dbReference>
<dbReference type="EMBL" id="JAAGRN010000006">
    <property type="protein sequence ID" value="NDY83584.1"/>
    <property type="molecule type" value="Genomic_DNA"/>
</dbReference>
<dbReference type="Gene3D" id="3.40.190.10">
    <property type="entry name" value="Periplasmic binding protein-like II"/>
    <property type="match status" value="2"/>
</dbReference>
<dbReference type="PANTHER" id="PTHR43649">
    <property type="entry name" value="ARABINOSE-BINDING PROTEIN-RELATED"/>
    <property type="match status" value="1"/>
</dbReference>
<proteinExistence type="inferred from homology"/>
<feature type="region of interest" description="Disordered" evidence="7">
    <location>
        <begin position="430"/>
        <end position="459"/>
    </location>
</feature>